<dbReference type="PANTHER" id="PTHR48050:SF26">
    <property type="entry name" value="STEROL 3-BETA-GLUCOSYLTRANSFERASE"/>
    <property type="match status" value="1"/>
</dbReference>
<reference evidence="10" key="1">
    <citation type="submission" date="2016-06" db="EMBL/GenBank/DDBJ databases">
        <title>Draft Genome sequence of the fungus Inonotus baumii.</title>
        <authorList>
            <person name="Zhu H."/>
            <person name="Lin W."/>
        </authorList>
    </citation>
    <scope>NUCLEOTIDE SEQUENCE</scope>
    <source>
        <strain evidence="10">821</strain>
    </source>
</reference>
<gene>
    <name evidence="10" type="ORF">A7U60_g5570</name>
</gene>
<dbReference type="InterPro" id="IPR001849">
    <property type="entry name" value="PH_domain"/>
</dbReference>
<dbReference type="OrthoDB" id="10261837at2759"/>
<dbReference type="InterPro" id="IPR010610">
    <property type="entry name" value="EryCIII-like_C"/>
</dbReference>
<dbReference type="GO" id="GO:0016125">
    <property type="term" value="P:sterol metabolic process"/>
    <property type="evidence" value="ECO:0007669"/>
    <property type="project" value="TreeGrafter"/>
</dbReference>
<dbReference type="AlphaFoldDB" id="A0A9Q5HWT8"/>
<sequence>MVSLPATRSSTMLSTDSDLGGSDPPELRPSLLDKSGLSRIFMDAVQYGEVISDQDGGISSTDSSREGDVSGEDGDKARAQSQPKRGRHEPITRTHLTDFIVHSLSKSDFAATERFAKFAAIKEGDVLDAVDLSPSTESPPVGVSGDEGEFREPQSKPIEERPLILDAQVSTDSISELSPEQIVQLLVDEFGPLTVGEDDTERLIWEMDGCYLQEVAILGTIHLTTHRITFHASLLSTRPDLLPEKQIIRRGPVTVHRRGLLRKRRLWLELSHDMLTVFRSSKEEDRIRPIGSCLLSSIKRVCPEDENNKKAVKMESFVPGTKNYTYIEFDTEESAREWRRELQGAAFMYRRGRASFLQKNYEDDMRGVQISIPLSRVKSFTTHMVLDCAFMIDIEISSGKVRSSLADTDSDLDGTDKEQESSSSSDDEEPDIDQRTIVLGVARSTPVWDDMEKHVKEAKEREQEAGIKTPPKVVVDFGPLSFVDGQPKETEVENSTENSIRNALGLGEDGEIWCKYRILLLYSSLSDYLSSGVEDTRARITMSVASYGYFVISKRYIAFWAKCLSVRDVKIRFPLSKVAGARPIYRYMPRKFGMVLILKEHRSMNFDFTSEGQRDDVIKRIKAAVEAYGAWKASYGPVFLPIPANRTSTFFDAGSPGQPNGRVLTESPMSLTTPSPSRSPTRSPRAGSSSTMNSTVPLATAAHVLSPLSRTVKRVSSRYFPPSDISSMPKVINLPIGTLPRAPSMHFVCLTIGSRGDVQPYIALGQTLMKEGHRVTIVTHDEYKDWIEGWGIAHRPVGGDPGALMKLSVEHKMFSPQFFRESLGNFRSWLDELLVDAWENCKDADVLLESPSAMAGVHIAEALDIPYFRTFTMPWSKTTEFPHPFLSTPVDLPRFNVSTYVLFDNLFWYSSAGQINRWRRNTLHIGNTDMDHLAQSKIPFIYNFSPSVVPKPLDWGDQITISGYWFLDNPDLDWTPPASLLRWMSKAREDGKPIVYIGFGSITVPNPPAMTRSILRAVKKSGVRAIISKGWSSRMSKSSEIKFEFPPECYIIDKIPHDWLFPQIDAALHHGGAGTTGASLRAGIPTLIKPWFGDQFFWASRVQKIGAGMKVSLNSSELASALVRATSDSIMKERAASVGENIRQENGTVNALHAIYTYLDRAGRVRKEKPN</sequence>
<dbReference type="EC" id="2.4.1.173" evidence="2"/>
<evidence type="ECO:0000256" key="7">
    <source>
        <dbReference type="ARBA" id="ARBA00049453"/>
    </source>
</evidence>
<dbReference type="PANTHER" id="PTHR48050">
    <property type="entry name" value="STEROL 3-BETA-GLUCOSYLTRANSFERASE"/>
    <property type="match status" value="1"/>
</dbReference>
<evidence type="ECO:0000313" key="10">
    <source>
        <dbReference type="EMBL" id="OCB87429.1"/>
    </source>
</evidence>
<comment type="catalytic activity">
    <reaction evidence="6">
        <text>ergosterol + UDP-alpha-D-glucose = ergosteryl 3-beta-D-glucoside + UDP + H(+)</text>
        <dbReference type="Rhea" id="RHEA:61836"/>
        <dbReference type="ChEBI" id="CHEBI:15378"/>
        <dbReference type="ChEBI" id="CHEBI:16933"/>
        <dbReference type="ChEBI" id="CHEBI:52973"/>
        <dbReference type="ChEBI" id="CHEBI:58223"/>
        <dbReference type="ChEBI" id="CHEBI:58885"/>
    </reaction>
    <physiologicalReaction direction="left-to-right" evidence="6">
        <dbReference type="Rhea" id="RHEA:61837"/>
    </physiologicalReaction>
</comment>
<dbReference type="InterPro" id="IPR011993">
    <property type="entry name" value="PH-like_dom_sf"/>
</dbReference>
<feature type="region of interest" description="Disordered" evidence="8">
    <location>
        <begin position="1"/>
        <end position="33"/>
    </location>
</feature>
<feature type="region of interest" description="Disordered" evidence="8">
    <location>
        <begin position="130"/>
        <end position="155"/>
    </location>
</feature>
<dbReference type="InterPro" id="IPR004276">
    <property type="entry name" value="GlycoTrans_28_N"/>
</dbReference>
<comment type="similarity">
    <text evidence="1">Belongs to the glycosyltransferase 28 family.</text>
</comment>
<organism evidence="10 11">
    <name type="scientific">Sanghuangporus baumii</name>
    <name type="common">Phellinus baumii</name>
    <dbReference type="NCBI Taxonomy" id="108892"/>
    <lineage>
        <taxon>Eukaryota</taxon>
        <taxon>Fungi</taxon>
        <taxon>Dikarya</taxon>
        <taxon>Basidiomycota</taxon>
        <taxon>Agaricomycotina</taxon>
        <taxon>Agaricomycetes</taxon>
        <taxon>Hymenochaetales</taxon>
        <taxon>Hymenochaetaceae</taxon>
        <taxon>Sanghuangporus</taxon>
    </lineage>
</organism>
<accession>A0A9Q5HWT8</accession>
<feature type="region of interest" description="Disordered" evidence="8">
    <location>
        <begin position="51"/>
        <end position="92"/>
    </location>
</feature>
<dbReference type="InterPro" id="IPR050426">
    <property type="entry name" value="Glycosyltransferase_28"/>
</dbReference>
<dbReference type="EMBL" id="LNZH02000192">
    <property type="protein sequence ID" value="OCB87429.1"/>
    <property type="molecule type" value="Genomic_DNA"/>
</dbReference>
<evidence type="ECO:0000256" key="3">
    <source>
        <dbReference type="ARBA" id="ARBA00022676"/>
    </source>
</evidence>
<dbReference type="SUPFAM" id="SSF53756">
    <property type="entry name" value="UDP-Glycosyltransferase/glycogen phosphorylase"/>
    <property type="match status" value="1"/>
</dbReference>
<dbReference type="Pfam" id="PF03033">
    <property type="entry name" value="Glyco_transf_28"/>
    <property type="match status" value="1"/>
</dbReference>
<dbReference type="SMART" id="SM00233">
    <property type="entry name" value="PH"/>
    <property type="match status" value="1"/>
</dbReference>
<dbReference type="Proteomes" id="UP000757232">
    <property type="component" value="Unassembled WGS sequence"/>
</dbReference>
<dbReference type="FunFam" id="3.40.50.2000:FF:000029">
    <property type="entry name" value="Sterol 3-beta-glucosyltransferase"/>
    <property type="match status" value="1"/>
</dbReference>
<dbReference type="Gene3D" id="3.40.50.2000">
    <property type="entry name" value="Glycogen Phosphorylase B"/>
    <property type="match status" value="2"/>
</dbReference>
<feature type="region of interest" description="Disordered" evidence="8">
    <location>
        <begin position="404"/>
        <end position="434"/>
    </location>
</feature>
<name>A0A9Q5HWT8_SANBA</name>
<evidence type="ECO:0000256" key="4">
    <source>
        <dbReference type="ARBA" id="ARBA00022679"/>
    </source>
</evidence>
<evidence type="ECO:0000256" key="2">
    <source>
        <dbReference type="ARBA" id="ARBA00012650"/>
    </source>
</evidence>
<dbReference type="Gene3D" id="2.30.29.30">
    <property type="entry name" value="Pleckstrin-homology domain (PH domain)/Phosphotyrosine-binding domain (PTB)"/>
    <property type="match status" value="1"/>
</dbReference>
<keyword evidence="11" id="KW-1185">Reference proteome</keyword>
<dbReference type="SUPFAM" id="SSF50729">
    <property type="entry name" value="PH domain-like"/>
    <property type="match status" value="1"/>
</dbReference>
<dbReference type="FunFam" id="3.40.50.2000:FF:000009">
    <property type="entry name" value="Sterol 3-beta-glucosyltransferase UGT80A2"/>
    <property type="match status" value="1"/>
</dbReference>
<evidence type="ECO:0000259" key="9">
    <source>
        <dbReference type="SMART" id="SM00233"/>
    </source>
</evidence>
<feature type="compositionally biased region" description="Polar residues" evidence="8">
    <location>
        <begin position="1"/>
        <end position="17"/>
    </location>
</feature>
<keyword evidence="4" id="KW-0808">Transferase</keyword>
<evidence type="ECO:0000256" key="1">
    <source>
        <dbReference type="ARBA" id="ARBA00006962"/>
    </source>
</evidence>
<protein>
    <recommendedName>
        <fullName evidence="2">sterol 3beta-glucosyltransferase</fullName>
        <ecNumber evidence="2">2.4.1.173</ecNumber>
    </recommendedName>
    <alternativeName>
        <fullName evidence="5">Autophagy-related protein 26</fullName>
    </alternativeName>
</protein>
<comment type="caution">
    <text evidence="10">The sequence shown here is derived from an EMBL/GenBank/DDBJ whole genome shotgun (WGS) entry which is preliminary data.</text>
</comment>
<feature type="domain" description="PH" evidence="9">
    <location>
        <begin position="247"/>
        <end position="349"/>
    </location>
</feature>
<keyword evidence="3" id="KW-0328">Glycosyltransferase</keyword>
<evidence type="ECO:0000313" key="11">
    <source>
        <dbReference type="Proteomes" id="UP000757232"/>
    </source>
</evidence>
<dbReference type="InterPro" id="IPR002213">
    <property type="entry name" value="UDP_glucos_trans"/>
</dbReference>
<evidence type="ECO:0000256" key="5">
    <source>
        <dbReference type="ARBA" id="ARBA00029843"/>
    </source>
</evidence>
<feature type="region of interest" description="Disordered" evidence="8">
    <location>
        <begin position="653"/>
        <end position="693"/>
    </location>
</feature>
<proteinExistence type="inferred from homology"/>
<dbReference type="GO" id="GO:0005975">
    <property type="term" value="P:carbohydrate metabolic process"/>
    <property type="evidence" value="ECO:0007669"/>
    <property type="project" value="InterPro"/>
</dbReference>
<feature type="compositionally biased region" description="Basic and acidic residues" evidence="8">
    <location>
        <begin position="63"/>
        <end position="78"/>
    </location>
</feature>
<feature type="compositionally biased region" description="Low complexity" evidence="8">
    <location>
        <begin position="665"/>
        <end position="691"/>
    </location>
</feature>
<dbReference type="Pfam" id="PF06722">
    <property type="entry name" value="EryCIII-like_C"/>
    <property type="match status" value="1"/>
</dbReference>
<dbReference type="CDD" id="cd03784">
    <property type="entry name" value="GT1_Gtf-like"/>
    <property type="match status" value="1"/>
</dbReference>
<comment type="catalytic activity">
    <reaction evidence="7">
        <text>a sterol + UDP-alpha-D-glucose = a sterol 3-beta-D-glucoside + UDP + H(+)</text>
        <dbReference type="Rhea" id="RHEA:22724"/>
        <dbReference type="ChEBI" id="CHEBI:15378"/>
        <dbReference type="ChEBI" id="CHEBI:15889"/>
        <dbReference type="ChEBI" id="CHEBI:37424"/>
        <dbReference type="ChEBI" id="CHEBI:58223"/>
        <dbReference type="ChEBI" id="CHEBI:58885"/>
        <dbReference type="EC" id="2.4.1.173"/>
    </reaction>
    <physiologicalReaction direction="left-to-right" evidence="7">
        <dbReference type="Rhea" id="RHEA:22725"/>
    </physiologicalReaction>
</comment>
<dbReference type="GO" id="GO:0016906">
    <property type="term" value="F:sterol 3-beta-glucosyltransferase activity"/>
    <property type="evidence" value="ECO:0007669"/>
    <property type="project" value="UniProtKB-EC"/>
</dbReference>
<evidence type="ECO:0000256" key="8">
    <source>
        <dbReference type="SAM" id="MobiDB-lite"/>
    </source>
</evidence>
<evidence type="ECO:0000256" key="6">
    <source>
        <dbReference type="ARBA" id="ARBA00047886"/>
    </source>
</evidence>